<dbReference type="Pfam" id="PF03176">
    <property type="entry name" value="MMPL"/>
    <property type="match status" value="2"/>
</dbReference>
<feature type="transmembrane region" description="Helical" evidence="6">
    <location>
        <begin position="642"/>
        <end position="664"/>
    </location>
</feature>
<organism evidence="8 9">
    <name type="scientific">Vallitalea pronyensis</name>
    <dbReference type="NCBI Taxonomy" id="1348613"/>
    <lineage>
        <taxon>Bacteria</taxon>
        <taxon>Bacillati</taxon>
        <taxon>Bacillota</taxon>
        <taxon>Clostridia</taxon>
        <taxon>Lachnospirales</taxon>
        <taxon>Vallitaleaceae</taxon>
        <taxon>Vallitalea</taxon>
    </lineage>
</organism>
<protein>
    <submittedName>
        <fullName evidence="8">MMPL family transporter</fullName>
    </submittedName>
</protein>
<evidence type="ECO:0000313" key="8">
    <source>
        <dbReference type="EMBL" id="QUI25455.1"/>
    </source>
</evidence>
<dbReference type="PANTHER" id="PTHR33406:SF13">
    <property type="entry name" value="MEMBRANE PROTEIN YDFJ"/>
    <property type="match status" value="1"/>
</dbReference>
<feature type="transmembrane region" description="Helical" evidence="6">
    <location>
        <begin position="564"/>
        <end position="586"/>
    </location>
</feature>
<reference evidence="8" key="1">
    <citation type="submission" date="2020-07" db="EMBL/GenBank/DDBJ databases">
        <title>Vallitalea pronyensis genome.</title>
        <authorList>
            <person name="Postec A."/>
        </authorList>
    </citation>
    <scope>NUCLEOTIDE SEQUENCE</scope>
    <source>
        <strain evidence="8">FatNI3</strain>
    </source>
</reference>
<dbReference type="Gene3D" id="1.20.1640.10">
    <property type="entry name" value="Multidrug efflux transporter AcrB transmembrane domain"/>
    <property type="match status" value="2"/>
</dbReference>
<feature type="transmembrane region" description="Helical" evidence="6">
    <location>
        <begin position="200"/>
        <end position="220"/>
    </location>
</feature>
<keyword evidence="3 6" id="KW-0812">Transmembrane</keyword>
<name>A0A8J8MPB8_9FIRM</name>
<sequence length="675" mass="75899">MKKFAGFIVHHHKIFIGLYLVVLLVSAFAMQYVTINSDLSSYLPDNTMTKKGEKILREEFDMLGQGILAIQNKELYEVADTVEKIKSIEGVHKVTWLGDYEDIKKPIGFMNEKSVDKFIKEDAYILYIFLEHSNNSSRSFAIMDEINHVVEGDYYLGGPAMQSKEGMESALKELPKYLVLGVIIIFFILMASTSSYFEPIFFLITIGISVVINMGTNIFLDDVSSITFSATAILQLALSMDYSIFLLHTFHDERSKGHALKASMINAIAKTFSSVSASALTTVGGFSALLLMRYGMGADLGIVLGKGVFFSLIAVLTLQPCLIILFDKLIEKYTHKVYLPSFKKVAGMAVKYRHIIMIIALILMIPTFKAQRKVTYNYLVSTNHQEENPLKEVVDNLGTQAILIVPHDNKVTHEHYIQDIQQLEYVRDMTGLYTLVDHTIPQAFIPEEVIHQYTTDQYAYYMVELIGGREDQITLQTIDELDQISQKYFDDYYITGDTQAVKDLSDVTPDDFVKVSIASVIIIFIILMLTFKSIKFPILLVLVIQLGIWINLSITYFMGTSINFISYIIISAIQLGATIDYAILLTDKYRHFSKKMPNIDAVKQAVHKSGQSILVSAMIILSACLCVHYMTSNVAVGEVTLLIGRGAVISTILVILLLPALFVITKKKKHSHKRG</sequence>
<feature type="transmembrane region" description="Helical" evidence="6">
    <location>
        <begin position="226"/>
        <end position="250"/>
    </location>
</feature>
<keyword evidence="4 6" id="KW-1133">Transmembrane helix</keyword>
<dbReference type="GO" id="GO:0005886">
    <property type="term" value="C:plasma membrane"/>
    <property type="evidence" value="ECO:0007669"/>
    <property type="project" value="UniProtKB-SubCell"/>
</dbReference>
<feature type="domain" description="Membrane transport protein MMPL" evidence="7">
    <location>
        <begin position="458"/>
        <end position="667"/>
    </location>
</feature>
<dbReference type="SUPFAM" id="SSF82866">
    <property type="entry name" value="Multidrug efflux transporter AcrB transmembrane domain"/>
    <property type="match status" value="2"/>
</dbReference>
<evidence type="ECO:0000256" key="4">
    <source>
        <dbReference type="ARBA" id="ARBA00022989"/>
    </source>
</evidence>
<accession>A0A8J8MPB8</accession>
<evidence type="ECO:0000256" key="3">
    <source>
        <dbReference type="ARBA" id="ARBA00022692"/>
    </source>
</evidence>
<dbReference type="PANTHER" id="PTHR33406">
    <property type="entry name" value="MEMBRANE PROTEIN MJ1562-RELATED"/>
    <property type="match status" value="1"/>
</dbReference>
<evidence type="ECO:0000256" key="2">
    <source>
        <dbReference type="ARBA" id="ARBA00022475"/>
    </source>
</evidence>
<evidence type="ECO:0000256" key="6">
    <source>
        <dbReference type="SAM" id="Phobius"/>
    </source>
</evidence>
<evidence type="ECO:0000313" key="9">
    <source>
        <dbReference type="Proteomes" id="UP000683246"/>
    </source>
</evidence>
<dbReference type="RefSeq" id="WP_212696159.1">
    <property type="nucleotide sequence ID" value="NZ_CP058649.1"/>
</dbReference>
<dbReference type="InterPro" id="IPR004869">
    <property type="entry name" value="MMPL_dom"/>
</dbReference>
<dbReference type="KEGG" id="vpy:HZI73_25550"/>
<feature type="transmembrane region" description="Helical" evidence="6">
    <location>
        <begin position="271"/>
        <end position="296"/>
    </location>
</feature>
<dbReference type="InterPro" id="IPR050545">
    <property type="entry name" value="Mycobact_MmpL"/>
</dbReference>
<feature type="transmembrane region" description="Helical" evidence="6">
    <location>
        <begin position="350"/>
        <end position="368"/>
    </location>
</feature>
<feature type="transmembrane region" description="Helical" evidence="6">
    <location>
        <begin position="308"/>
        <end position="330"/>
    </location>
</feature>
<dbReference type="EMBL" id="CP058649">
    <property type="protein sequence ID" value="QUI25455.1"/>
    <property type="molecule type" value="Genomic_DNA"/>
</dbReference>
<feature type="transmembrane region" description="Helical" evidence="6">
    <location>
        <begin position="613"/>
        <end position="630"/>
    </location>
</feature>
<feature type="transmembrane region" description="Helical" evidence="6">
    <location>
        <begin position="538"/>
        <end position="558"/>
    </location>
</feature>
<proteinExistence type="predicted"/>
<evidence type="ECO:0000256" key="5">
    <source>
        <dbReference type="ARBA" id="ARBA00023136"/>
    </source>
</evidence>
<feature type="domain" description="Membrane transport protein MMPL" evidence="7">
    <location>
        <begin position="140"/>
        <end position="326"/>
    </location>
</feature>
<keyword evidence="9" id="KW-1185">Reference proteome</keyword>
<evidence type="ECO:0000256" key="1">
    <source>
        <dbReference type="ARBA" id="ARBA00004651"/>
    </source>
</evidence>
<comment type="subcellular location">
    <subcellularLocation>
        <location evidence="1">Cell membrane</location>
        <topology evidence="1">Multi-pass membrane protein</topology>
    </subcellularLocation>
</comment>
<keyword evidence="2" id="KW-1003">Cell membrane</keyword>
<dbReference type="Proteomes" id="UP000683246">
    <property type="component" value="Chromosome"/>
</dbReference>
<feature type="transmembrane region" description="Helical" evidence="6">
    <location>
        <begin position="174"/>
        <end position="193"/>
    </location>
</feature>
<dbReference type="AlphaFoldDB" id="A0A8J8MPB8"/>
<gene>
    <name evidence="8" type="ORF">HZI73_25550</name>
</gene>
<evidence type="ECO:0000259" key="7">
    <source>
        <dbReference type="Pfam" id="PF03176"/>
    </source>
</evidence>
<keyword evidence="5 6" id="KW-0472">Membrane</keyword>
<feature type="transmembrane region" description="Helical" evidence="6">
    <location>
        <begin position="512"/>
        <end position="531"/>
    </location>
</feature>